<keyword evidence="1" id="KW-1133">Transmembrane helix</keyword>
<evidence type="ECO:0000256" key="1">
    <source>
        <dbReference type="SAM" id="Phobius"/>
    </source>
</evidence>
<evidence type="ECO:0000313" key="3">
    <source>
        <dbReference type="Proteomes" id="UP001596506"/>
    </source>
</evidence>
<accession>A0ABW2IYH1</accession>
<name>A0ABW2IYH1_9GAMM</name>
<keyword evidence="1" id="KW-0472">Membrane</keyword>
<protein>
    <submittedName>
        <fullName evidence="2">PilW family protein</fullName>
    </submittedName>
</protein>
<dbReference type="EMBL" id="JBHTBD010000006">
    <property type="protein sequence ID" value="MFC7295871.1"/>
    <property type="molecule type" value="Genomic_DNA"/>
</dbReference>
<organism evidence="2 3">
    <name type="scientific">Marinobacter aromaticivorans</name>
    <dbReference type="NCBI Taxonomy" id="1494078"/>
    <lineage>
        <taxon>Bacteria</taxon>
        <taxon>Pseudomonadati</taxon>
        <taxon>Pseudomonadota</taxon>
        <taxon>Gammaproteobacteria</taxon>
        <taxon>Pseudomonadales</taxon>
        <taxon>Marinobacteraceae</taxon>
        <taxon>Marinobacter</taxon>
    </lineage>
</organism>
<sequence>MKWFSSFSSSPPGTQKGLSLIELMIALLLGSLLTIGLVQVFTSNSQSFRQNESSARALESGRIATDILSRAIRNAGFFGCYPINSVTNNLDSTDGEYEAVLHGFNTLGISATDTGTYSERPASAIAGTDFINVTGVRRPGAIVKLNQDIENTSDIELTAIGGLSERELVYISNCEQGDIFEITKLTAATKKIEADDSKGSNGAPGNDLSSNAPPACNLPGSCLSADYRQGTEIFQPYSEAYFIGNATGGGRSLFMRQADGSEIELVAGVEDMRVRFGEGTVTTGVQNWRAPSAVTNWNNVLAAEVSILIAAPNTNAMDSAQTYCFPGWEDCVADASKLTTATDRRMYRVYTFTNALRNPF</sequence>
<evidence type="ECO:0000313" key="2">
    <source>
        <dbReference type="EMBL" id="MFC7295871.1"/>
    </source>
</evidence>
<reference evidence="3" key="1">
    <citation type="journal article" date="2019" name="Int. J. Syst. Evol. Microbiol.">
        <title>The Global Catalogue of Microorganisms (GCM) 10K type strain sequencing project: providing services to taxonomists for standard genome sequencing and annotation.</title>
        <authorList>
            <consortium name="The Broad Institute Genomics Platform"/>
            <consortium name="The Broad Institute Genome Sequencing Center for Infectious Disease"/>
            <person name="Wu L."/>
            <person name="Ma J."/>
        </authorList>
    </citation>
    <scope>NUCLEOTIDE SEQUENCE [LARGE SCALE GENOMIC DNA]</scope>
    <source>
        <strain evidence="3">CCUG 60559</strain>
    </source>
</reference>
<keyword evidence="3" id="KW-1185">Reference proteome</keyword>
<dbReference type="PROSITE" id="PS00409">
    <property type="entry name" value="PROKAR_NTER_METHYL"/>
    <property type="match status" value="1"/>
</dbReference>
<dbReference type="InterPro" id="IPR032092">
    <property type="entry name" value="PilW"/>
</dbReference>
<dbReference type="NCBIfam" id="TIGR02532">
    <property type="entry name" value="IV_pilin_GFxxxE"/>
    <property type="match status" value="1"/>
</dbReference>
<dbReference type="Pfam" id="PF07963">
    <property type="entry name" value="N_methyl"/>
    <property type="match status" value="1"/>
</dbReference>
<comment type="caution">
    <text evidence="2">The sequence shown here is derived from an EMBL/GenBank/DDBJ whole genome shotgun (WGS) entry which is preliminary data.</text>
</comment>
<dbReference type="Pfam" id="PF16074">
    <property type="entry name" value="PilW"/>
    <property type="match status" value="1"/>
</dbReference>
<dbReference type="InterPro" id="IPR012902">
    <property type="entry name" value="N_methyl_site"/>
</dbReference>
<gene>
    <name evidence="2" type="ORF">ACFQQA_14185</name>
</gene>
<keyword evidence="1" id="KW-0812">Transmembrane</keyword>
<dbReference type="RefSeq" id="WP_100689359.1">
    <property type="nucleotide sequence ID" value="NZ_JBHTBD010000006.1"/>
</dbReference>
<proteinExistence type="predicted"/>
<feature type="transmembrane region" description="Helical" evidence="1">
    <location>
        <begin position="20"/>
        <end position="41"/>
    </location>
</feature>
<dbReference type="Proteomes" id="UP001596506">
    <property type="component" value="Unassembled WGS sequence"/>
</dbReference>